<dbReference type="WBParaSite" id="JU765_v2.g3042.t1">
    <property type="protein sequence ID" value="JU765_v2.g3042.t1"/>
    <property type="gene ID" value="JU765_v2.g3042"/>
</dbReference>
<organism evidence="1 2">
    <name type="scientific">Panagrolaimus sp. JU765</name>
    <dbReference type="NCBI Taxonomy" id="591449"/>
    <lineage>
        <taxon>Eukaryota</taxon>
        <taxon>Metazoa</taxon>
        <taxon>Ecdysozoa</taxon>
        <taxon>Nematoda</taxon>
        <taxon>Chromadorea</taxon>
        <taxon>Rhabditida</taxon>
        <taxon>Tylenchina</taxon>
        <taxon>Panagrolaimomorpha</taxon>
        <taxon>Panagrolaimoidea</taxon>
        <taxon>Panagrolaimidae</taxon>
        <taxon>Panagrolaimus</taxon>
    </lineage>
</organism>
<evidence type="ECO:0000313" key="1">
    <source>
        <dbReference type="Proteomes" id="UP000887576"/>
    </source>
</evidence>
<reference evidence="2" key="1">
    <citation type="submission" date="2022-11" db="UniProtKB">
        <authorList>
            <consortium name="WormBaseParasite"/>
        </authorList>
    </citation>
    <scope>IDENTIFICATION</scope>
</reference>
<name>A0AC34R3U9_9BILA</name>
<dbReference type="Proteomes" id="UP000887576">
    <property type="component" value="Unplaced"/>
</dbReference>
<accession>A0AC34R3U9</accession>
<sequence length="188" mass="21815">MKTCFYLLILAVVARAVPLTTRFDESKPHEDDPQLPLTTTETPEESFIRSDADGDAKLSFDEFLHTDLSYVQLKKAEFESIDKDGDDIISATEYAAFYQKDKADSDESQNKYFVELFKEFDTNSDKRLTPSEVRKILSKRFLLQPKENFGQLFSKFDDDKDGGLNLNEYKKFDQTFPFYELEPIRVVV</sequence>
<protein>
    <submittedName>
        <fullName evidence="2">EF-hand domain-containing protein</fullName>
    </submittedName>
</protein>
<proteinExistence type="predicted"/>
<evidence type="ECO:0000313" key="2">
    <source>
        <dbReference type="WBParaSite" id="JU765_v2.g3042.t1"/>
    </source>
</evidence>